<dbReference type="InterPro" id="IPR043143">
    <property type="entry name" value="Mal/L-sulf/L-lact_DH-like_NADP"/>
</dbReference>
<protein>
    <submittedName>
        <fullName evidence="3">Malate/L-lactate dehydrogenase</fullName>
    </submittedName>
</protein>
<proteinExistence type="inferred from homology"/>
<keyword evidence="2" id="KW-0560">Oxidoreductase</keyword>
<dbReference type="InterPro" id="IPR036111">
    <property type="entry name" value="Mal/L-sulfo/L-lacto_DH-like_sf"/>
</dbReference>
<dbReference type="Pfam" id="PF02615">
    <property type="entry name" value="Ldh_2"/>
    <property type="match status" value="1"/>
</dbReference>
<evidence type="ECO:0000313" key="3">
    <source>
        <dbReference type="EMBL" id="SDI09665.1"/>
    </source>
</evidence>
<reference evidence="3 4" key="1">
    <citation type="submission" date="2016-10" db="EMBL/GenBank/DDBJ databases">
        <authorList>
            <person name="de Groot N.N."/>
        </authorList>
    </citation>
    <scope>NUCLEOTIDE SEQUENCE [LARGE SCALE GENOMIC DNA]</scope>
    <source>
        <strain evidence="3 4">DSM 26424</strain>
    </source>
</reference>
<dbReference type="PANTHER" id="PTHR11091">
    <property type="entry name" value="OXIDOREDUCTASE-RELATED"/>
    <property type="match status" value="1"/>
</dbReference>
<dbReference type="GO" id="GO:0016491">
    <property type="term" value="F:oxidoreductase activity"/>
    <property type="evidence" value="ECO:0007669"/>
    <property type="project" value="UniProtKB-KW"/>
</dbReference>
<accession>A0A1G8HSN0</accession>
<comment type="similarity">
    <text evidence="1">Belongs to the LDH2/MDH2 oxidoreductase family.</text>
</comment>
<dbReference type="PANTHER" id="PTHR11091:SF0">
    <property type="entry name" value="MALATE DEHYDROGENASE"/>
    <property type="match status" value="1"/>
</dbReference>
<keyword evidence="4" id="KW-1185">Reference proteome</keyword>
<organism evidence="3 4">
    <name type="scientific">Salipiger marinus</name>
    <dbReference type="NCBI Taxonomy" id="555512"/>
    <lineage>
        <taxon>Bacteria</taxon>
        <taxon>Pseudomonadati</taxon>
        <taxon>Pseudomonadota</taxon>
        <taxon>Alphaproteobacteria</taxon>
        <taxon>Rhodobacterales</taxon>
        <taxon>Roseobacteraceae</taxon>
        <taxon>Salipiger</taxon>
    </lineage>
</organism>
<dbReference type="RefSeq" id="WP_089841793.1">
    <property type="nucleotide sequence ID" value="NZ_FNEJ01000001.1"/>
</dbReference>
<dbReference type="InterPro" id="IPR003767">
    <property type="entry name" value="Malate/L-lactate_DH-like"/>
</dbReference>
<name>A0A1G8HSN0_9RHOB</name>
<evidence type="ECO:0000313" key="4">
    <source>
        <dbReference type="Proteomes" id="UP000199093"/>
    </source>
</evidence>
<dbReference type="STRING" id="555512.SAMN04487993_100121"/>
<evidence type="ECO:0000256" key="1">
    <source>
        <dbReference type="ARBA" id="ARBA00006056"/>
    </source>
</evidence>
<dbReference type="OrthoDB" id="9811519at2"/>
<dbReference type="SUPFAM" id="SSF89733">
    <property type="entry name" value="L-sulfolactate dehydrogenase-like"/>
    <property type="match status" value="1"/>
</dbReference>
<sequence>MTDRYAREALKTLAQDMLSKGGLAADKAEVVAELLVRTDELGVTTHGLSMVPYYLPELASGNMTRDGVHEVVSDRGATLVWDGNYLPGHWIMQQALEVCMDRARELGVVCLSIRRSHHIGCLSTLTRIAAAQGLICMISTSDPSGRWVAPFGGTDAVLTPNPWAVGYPAADHPVLIDTCASITTVSKVREHINSGTQFAHPWMLDAQGNATTDPTVVNQTPKGTILPVGGADHGHKGYAMALTVEMLTQALSGHGRSEDVTRWGGNVFLQIMDPAAFAGADPFVREVEALNAACRASRPAPGFDAVRIPGDRAARMLDRSRTEGIALPDEVWTRVRAAAETLGVALPSAL</sequence>
<dbReference type="Gene3D" id="1.10.1530.10">
    <property type="match status" value="1"/>
</dbReference>
<gene>
    <name evidence="3" type="ORF">SAMN04487993_100121</name>
</gene>
<dbReference type="EMBL" id="FNEJ01000001">
    <property type="protein sequence ID" value="SDI09665.1"/>
    <property type="molecule type" value="Genomic_DNA"/>
</dbReference>
<dbReference type="Proteomes" id="UP000199093">
    <property type="component" value="Unassembled WGS sequence"/>
</dbReference>
<dbReference type="Gene3D" id="3.30.1370.60">
    <property type="entry name" value="Hypothetical oxidoreductase yiak, domain 2"/>
    <property type="match status" value="1"/>
</dbReference>
<dbReference type="AlphaFoldDB" id="A0A1G8HSN0"/>
<evidence type="ECO:0000256" key="2">
    <source>
        <dbReference type="ARBA" id="ARBA00023002"/>
    </source>
</evidence>
<dbReference type="InterPro" id="IPR043144">
    <property type="entry name" value="Mal/L-sulf/L-lact_DH-like_ah"/>
</dbReference>